<dbReference type="Pfam" id="PF12796">
    <property type="entry name" value="Ank_2"/>
    <property type="match status" value="3"/>
</dbReference>
<dbReference type="SUPFAM" id="SSF56112">
    <property type="entry name" value="Protein kinase-like (PK-like)"/>
    <property type="match status" value="1"/>
</dbReference>
<organism evidence="3">
    <name type="scientific">Cyprideis torosa</name>
    <dbReference type="NCBI Taxonomy" id="163714"/>
    <lineage>
        <taxon>Eukaryota</taxon>
        <taxon>Metazoa</taxon>
        <taxon>Ecdysozoa</taxon>
        <taxon>Arthropoda</taxon>
        <taxon>Crustacea</taxon>
        <taxon>Oligostraca</taxon>
        <taxon>Ostracoda</taxon>
        <taxon>Podocopa</taxon>
        <taxon>Podocopida</taxon>
        <taxon>Cytherocopina</taxon>
        <taxon>Cytheroidea</taxon>
        <taxon>Cytherideidae</taxon>
        <taxon>Cyprideis</taxon>
    </lineage>
</organism>
<dbReference type="InterPro" id="IPR050889">
    <property type="entry name" value="Dendritic_Spine_Reg/Scaffold"/>
</dbReference>
<name>A0A7R8WFK3_9CRUS</name>
<dbReference type="PRINTS" id="PR01415">
    <property type="entry name" value="ANKYRIN"/>
</dbReference>
<dbReference type="InterPro" id="IPR011009">
    <property type="entry name" value="Kinase-like_dom_sf"/>
</dbReference>
<dbReference type="EMBL" id="OB662891">
    <property type="protein sequence ID" value="CAD7230708.1"/>
    <property type="molecule type" value="Genomic_DNA"/>
</dbReference>
<dbReference type="SUPFAM" id="SSF48403">
    <property type="entry name" value="Ankyrin repeat"/>
    <property type="match status" value="1"/>
</dbReference>
<evidence type="ECO:0000256" key="2">
    <source>
        <dbReference type="ARBA" id="ARBA00023043"/>
    </source>
</evidence>
<dbReference type="OrthoDB" id="3246549at2759"/>
<dbReference type="InterPro" id="IPR020635">
    <property type="entry name" value="Tyr_kinase_cat_dom"/>
</dbReference>
<accession>A0A7R8WFK3</accession>
<dbReference type="InterPro" id="IPR036770">
    <property type="entry name" value="Ankyrin_rpt-contain_sf"/>
</dbReference>
<keyword evidence="1" id="KW-0677">Repeat</keyword>
<dbReference type="InterPro" id="IPR002110">
    <property type="entry name" value="Ankyrin_rpt"/>
</dbReference>
<evidence type="ECO:0000256" key="1">
    <source>
        <dbReference type="ARBA" id="ARBA00022737"/>
    </source>
</evidence>
<gene>
    <name evidence="3" type="ORF">CTOB1V02_LOCUS8564</name>
</gene>
<dbReference type="PROSITE" id="PS50011">
    <property type="entry name" value="PROTEIN_KINASE_DOM"/>
    <property type="match status" value="1"/>
</dbReference>
<dbReference type="Pfam" id="PF00069">
    <property type="entry name" value="Pkinase"/>
    <property type="match status" value="1"/>
</dbReference>
<dbReference type="InterPro" id="IPR000719">
    <property type="entry name" value="Prot_kinase_dom"/>
</dbReference>
<proteinExistence type="predicted"/>
<dbReference type="AlphaFoldDB" id="A0A7R8WFK3"/>
<dbReference type="Gene3D" id="1.10.510.10">
    <property type="entry name" value="Transferase(Phosphotransferase) domain 1"/>
    <property type="match status" value="1"/>
</dbReference>
<dbReference type="Gene3D" id="1.25.40.20">
    <property type="entry name" value="Ankyrin repeat-containing domain"/>
    <property type="match status" value="2"/>
</dbReference>
<dbReference type="PROSITE" id="PS00107">
    <property type="entry name" value="PROTEIN_KINASE_ATP"/>
    <property type="match status" value="1"/>
</dbReference>
<dbReference type="SMART" id="SM00219">
    <property type="entry name" value="TyrKc"/>
    <property type="match status" value="1"/>
</dbReference>
<evidence type="ECO:0000313" key="3">
    <source>
        <dbReference type="EMBL" id="CAD7230708.1"/>
    </source>
</evidence>
<dbReference type="PROSITE" id="PS50297">
    <property type="entry name" value="ANK_REP_REGION"/>
    <property type="match status" value="6"/>
</dbReference>
<dbReference type="SMART" id="SM00248">
    <property type="entry name" value="ANK"/>
    <property type="match status" value="9"/>
</dbReference>
<dbReference type="InterPro" id="IPR017441">
    <property type="entry name" value="Protein_kinase_ATP_BS"/>
</dbReference>
<dbReference type="PANTHER" id="PTHR24166">
    <property type="entry name" value="ROLLING PEBBLES, ISOFORM B"/>
    <property type="match status" value="1"/>
</dbReference>
<dbReference type="GO" id="GO:0005524">
    <property type="term" value="F:ATP binding"/>
    <property type="evidence" value="ECO:0007669"/>
    <property type="project" value="UniProtKB-UniRule"/>
</dbReference>
<dbReference type="PROSITE" id="PS00109">
    <property type="entry name" value="PROTEIN_KINASE_TYR"/>
    <property type="match status" value="1"/>
</dbReference>
<reference evidence="3" key="1">
    <citation type="submission" date="2020-11" db="EMBL/GenBank/DDBJ databases">
        <authorList>
            <person name="Tran Van P."/>
        </authorList>
    </citation>
    <scope>NUCLEOTIDE SEQUENCE</scope>
</reference>
<dbReference type="GO" id="GO:0004713">
    <property type="term" value="F:protein tyrosine kinase activity"/>
    <property type="evidence" value="ECO:0007669"/>
    <property type="project" value="InterPro"/>
</dbReference>
<keyword evidence="2" id="KW-0040">ANK repeat</keyword>
<protein>
    <submittedName>
        <fullName evidence="3">Uncharacterized protein</fullName>
    </submittedName>
</protein>
<dbReference type="PANTHER" id="PTHR24166:SF48">
    <property type="entry name" value="PROTEIN VAPYRIN"/>
    <property type="match status" value="1"/>
</dbReference>
<dbReference type="InterPro" id="IPR008266">
    <property type="entry name" value="Tyr_kinase_AS"/>
</dbReference>
<dbReference type="PROSITE" id="PS50088">
    <property type="entry name" value="ANK_REPEAT"/>
    <property type="match status" value="6"/>
</dbReference>
<sequence>MGLVTSSLRSVWESWHPNRNTARNDNMENDQTPPSMVDRLLHLASLNGHHQYARLLLYVGANVDATNQERWTPLHVSSFHGHHALAVLLLDRGADVNATEGRGLTPLHLSFQNGHETVARFQLDRGAGVRLTSDLPSQDGHRDVSFLLIERGADVCATTCDGRSPLHMCSAVGHKEVVDLLLSRGAEVDRADESGFTAIHYACQEGKCDVVKALLADDRQARTDTVAVGGQTPLSSACDDGKWDVVRFLIERYNGRAIVEHTTRQLDNDFTPLICLAIQKGAPSELVKLLVVNGASVHDTDSDGSSSLHYACSFGSFDVVEFIHSKGVLEAGGLNPDWDVVDANGLNPVHFAVKRRDADFHQKIKDLLGTKMFNRLEQMEVSPRMNRLYSDFEDVAEIGSGSYGKVFKGLWKKNNEWYAMKRLEPRERFTEDNIKQELDWLDSRKHSPFITLTHWFWSEKHGDSSIYYIVMELCDSDLYHWMEANPCGKRDRGEVLQYISDIAAGLRFLHYYDRGLIHRDLAPRNILLKKGVVVGSDPPRTVAKISDLGLASGKTSAATGEKFPPHPSDIRGGGGPFGPPELPSVVTSTPLNYNESVDIYNAGKIFHQLLASEKSRSQQPNWLTDEFRREQPLEISSFLDRMLASREERPNAIEVEKVTKKWLADYKQCQGR</sequence>